<keyword evidence="5" id="KW-1185">Reference proteome</keyword>
<dbReference type="InterPro" id="IPR004516">
    <property type="entry name" value="HisRS/HisZ"/>
</dbReference>
<dbReference type="GO" id="GO:0016757">
    <property type="term" value="F:glycosyltransferase activity"/>
    <property type="evidence" value="ECO:0007669"/>
    <property type="project" value="UniProtKB-KW"/>
</dbReference>
<dbReference type="GO" id="GO:0004821">
    <property type="term" value="F:histidine-tRNA ligase activity"/>
    <property type="evidence" value="ECO:0007669"/>
    <property type="project" value="TreeGrafter"/>
</dbReference>
<keyword evidence="4" id="KW-0808">Transferase</keyword>
<dbReference type="InterPro" id="IPR045864">
    <property type="entry name" value="aa-tRNA-synth_II/BPL/LPL"/>
</dbReference>
<feature type="binding site" evidence="2">
    <location>
        <position position="109"/>
    </location>
    <ligand>
        <name>L-histidine</name>
        <dbReference type="ChEBI" id="CHEBI:57595"/>
    </ligand>
</feature>
<feature type="binding site" evidence="2">
    <location>
        <begin position="312"/>
        <end position="313"/>
    </location>
    <ligand>
        <name>L-histidine</name>
        <dbReference type="ChEBI" id="CHEBI:57595"/>
    </ligand>
</feature>
<feature type="domain" description="Class II Histidinyl-tRNA synthetase (HisRS)-like catalytic core" evidence="3">
    <location>
        <begin position="27"/>
        <end position="160"/>
    </location>
</feature>
<dbReference type="GO" id="GO:0005737">
    <property type="term" value="C:cytoplasm"/>
    <property type="evidence" value="ECO:0007669"/>
    <property type="project" value="InterPro"/>
</dbReference>
<organism evidence="4 5">
    <name type="scientific">Maritalea myrionectae</name>
    <dbReference type="NCBI Taxonomy" id="454601"/>
    <lineage>
        <taxon>Bacteria</taxon>
        <taxon>Pseudomonadati</taxon>
        <taxon>Pseudomonadota</taxon>
        <taxon>Alphaproteobacteria</taxon>
        <taxon>Hyphomicrobiales</taxon>
        <taxon>Devosiaceae</taxon>
        <taxon>Maritalea</taxon>
    </lineage>
</organism>
<dbReference type="GO" id="GO:0006427">
    <property type="term" value="P:histidyl-tRNA aminoacylation"/>
    <property type="evidence" value="ECO:0007669"/>
    <property type="project" value="TreeGrafter"/>
</dbReference>
<dbReference type="AlphaFoldDB" id="A0A2R4MH00"/>
<evidence type="ECO:0000313" key="4">
    <source>
        <dbReference type="EMBL" id="AVX05327.1"/>
    </source>
</evidence>
<dbReference type="InterPro" id="IPR041715">
    <property type="entry name" value="HisRS-like_core"/>
</dbReference>
<keyword evidence="4" id="KW-0328">Glycosyltransferase</keyword>
<dbReference type="SUPFAM" id="SSF55681">
    <property type="entry name" value="Class II aaRS and biotin synthetases"/>
    <property type="match status" value="1"/>
</dbReference>
<evidence type="ECO:0000313" key="5">
    <source>
        <dbReference type="Proteomes" id="UP000258927"/>
    </source>
</evidence>
<proteinExistence type="predicted"/>
<dbReference type="Pfam" id="PF13393">
    <property type="entry name" value="tRNA-synt_His"/>
    <property type="match status" value="2"/>
</dbReference>
<protein>
    <submittedName>
        <fullName evidence="4">ATP phosphoribosyltransferase regulatory subunit</fullName>
    </submittedName>
</protein>
<dbReference type="PIRSF" id="PIRSF001549">
    <property type="entry name" value="His-tRNA_synth"/>
    <property type="match status" value="1"/>
</dbReference>
<dbReference type="RefSeq" id="WP_117396258.1">
    <property type="nucleotide sequence ID" value="NZ_CP021330.1"/>
</dbReference>
<accession>A0A2R4MH00</accession>
<feature type="binding site" evidence="2">
    <location>
        <position position="105"/>
    </location>
    <ligand>
        <name>L-histidine</name>
        <dbReference type="ChEBI" id="CHEBI:57595"/>
    </ligand>
</feature>
<dbReference type="KEGG" id="mmyr:MXMO3_02816"/>
<dbReference type="Gene3D" id="3.30.930.10">
    <property type="entry name" value="Bira Bifunctional Protein, Domain 2"/>
    <property type="match status" value="1"/>
</dbReference>
<keyword evidence="1" id="KW-0368">Histidine biosynthesis</keyword>
<feature type="domain" description="Class II Histidinyl-tRNA synthetase (HisRS)-like catalytic core" evidence="3">
    <location>
        <begin position="234"/>
        <end position="360"/>
    </location>
</feature>
<dbReference type="PANTHER" id="PTHR43707:SF1">
    <property type="entry name" value="HISTIDINE--TRNA LIGASE, MITOCHONDRIAL-RELATED"/>
    <property type="match status" value="1"/>
</dbReference>
<dbReference type="Proteomes" id="UP000258927">
    <property type="component" value="Chromosome"/>
</dbReference>
<dbReference type="PANTHER" id="PTHR43707">
    <property type="entry name" value="HISTIDYL-TRNA SYNTHETASE"/>
    <property type="match status" value="1"/>
</dbReference>
<dbReference type="EMBL" id="CP021330">
    <property type="protein sequence ID" value="AVX05327.1"/>
    <property type="molecule type" value="Genomic_DNA"/>
</dbReference>
<gene>
    <name evidence="4" type="ORF">MXMO3_02816</name>
</gene>
<reference evidence="4 5" key="1">
    <citation type="submission" date="2017-05" db="EMBL/GenBank/DDBJ databases">
        <title>Genome Analysis of Maritalea myrionectae HL2708#5.</title>
        <authorList>
            <consortium name="Cotde Inc.-PKNU"/>
            <person name="Jang D."/>
            <person name="Oh H.-M."/>
        </authorList>
    </citation>
    <scope>NUCLEOTIDE SEQUENCE [LARGE SCALE GENOMIC DNA]</scope>
    <source>
        <strain evidence="4 5">HL2708#5</strain>
    </source>
</reference>
<evidence type="ECO:0000259" key="3">
    <source>
        <dbReference type="Pfam" id="PF13393"/>
    </source>
</evidence>
<dbReference type="GO" id="GO:0000105">
    <property type="term" value="P:L-histidine biosynthetic process"/>
    <property type="evidence" value="ECO:0007669"/>
    <property type="project" value="UniProtKB-KW"/>
</dbReference>
<keyword evidence="1" id="KW-0028">Amino-acid biosynthesis</keyword>
<name>A0A2R4MH00_9HYPH</name>
<evidence type="ECO:0000256" key="1">
    <source>
        <dbReference type="ARBA" id="ARBA00023102"/>
    </source>
</evidence>
<sequence length="366" mass="40807">MPFTASELQQKRQILEQNIKARGELTAPDILQKSDLFFDLAGEDIGRRLLLTTGADGTNYCLRPDFTLPIAAAYVQKHPQFDEKSYGYLGPVFRQRENGPAEFDQAGLEFLAAQDEEAAFQQCLDFAIETAALYGEEKPRLHLGAVDLFEALLDQIDLPDVWRPRVRDRFGHDAAMGRLLDRLFAPEGLQDQPDLPKDFEAAKARILAMMEEAGLSPYSGRSADEIAERYLEKRQLADAPVPAATVRTLREFLSITGRAHEQVFHITALAQKVGINLDPQLERLSARLTQLKSDAPQIEVEFDAGFSPRLDYYTGHVFELTSNLTGDVLASGGQYDRLLQRLGAQKQVTAIGCAVWVDRLEQGGAR</sequence>
<evidence type="ECO:0000256" key="2">
    <source>
        <dbReference type="PIRSR" id="PIRSR001549-1"/>
    </source>
</evidence>
<feature type="binding site" evidence="2">
    <location>
        <begin position="65"/>
        <end position="67"/>
    </location>
    <ligand>
        <name>L-histidine</name>
        <dbReference type="ChEBI" id="CHEBI:57595"/>
    </ligand>
</feature>
<dbReference type="STRING" id="1122213.GCA_000423365_00451"/>
<feature type="binding site" evidence="2">
    <location>
        <position position="94"/>
    </location>
    <ligand>
        <name>L-histidine</name>
        <dbReference type="ChEBI" id="CHEBI:57595"/>
    </ligand>
</feature>